<evidence type="ECO:0000313" key="2">
    <source>
        <dbReference type="EMBL" id="GGO94001.1"/>
    </source>
</evidence>
<protein>
    <recommendedName>
        <fullName evidence="1">4Fe-4S Wbl-type domain-containing protein</fullName>
    </recommendedName>
</protein>
<comment type="caution">
    <text evidence="2">The sequence shown here is derived from an EMBL/GenBank/DDBJ whole genome shotgun (WGS) entry which is preliminary data.</text>
</comment>
<dbReference type="EMBL" id="BMNI01000016">
    <property type="protein sequence ID" value="GGO94001.1"/>
    <property type="molecule type" value="Genomic_DNA"/>
</dbReference>
<dbReference type="PROSITE" id="PS51674">
    <property type="entry name" value="4FE4S_WBL"/>
    <property type="match status" value="1"/>
</dbReference>
<reference evidence="3" key="1">
    <citation type="journal article" date="2019" name="Int. J. Syst. Evol. Microbiol.">
        <title>The Global Catalogue of Microorganisms (GCM) 10K type strain sequencing project: providing services to taxonomists for standard genome sequencing and annotation.</title>
        <authorList>
            <consortium name="The Broad Institute Genomics Platform"/>
            <consortium name="The Broad Institute Genome Sequencing Center for Infectious Disease"/>
            <person name="Wu L."/>
            <person name="Ma J."/>
        </authorList>
    </citation>
    <scope>NUCLEOTIDE SEQUENCE [LARGE SCALE GENOMIC DNA]</scope>
    <source>
        <strain evidence="3">CGMCC 4.7371</strain>
    </source>
</reference>
<keyword evidence="3" id="KW-1185">Reference proteome</keyword>
<organism evidence="2 3">
    <name type="scientific">Nocardioides phosphati</name>
    <dbReference type="NCBI Taxonomy" id="1867775"/>
    <lineage>
        <taxon>Bacteria</taxon>
        <taxon>Bacillati</taxon>
        <taxon>Actinomycetota</taxon>
        <taxon>Actinomycetes</taxon>
        <taxon>Propionibacteriales</taxon>
        <taxon>Nocardioidaceae</taxon>
        <taxon>Nocardioides</taxon>
    </lineage>
</organism>
<name>A0ABQ2NEC6_9ACTN</name>
<gene>
    <name evidence="2" type="ORF">GCM10011584_34000</name>
</gene>
<evidence type="ECO:0000259" key="1">
    <source>
        <dbReference type="PROSITE" id="PS51674"/>
    </source>
</evidence>
<feature type="domain" description="4Fe-4S Wbl-type" evidence="1">
    <location>
        <begin position="36"/>
        <end position="101"/>
    </location>
</feature>
<dbReference type="InterPro" id="IPR034768">
    <property type="entry name" value="4FE4S_WBL"/>
</dbReference>
<accession>A0ABQ2NEC6</accession>
<proteinExistence type="predicted"/>
<evidence type="ECO:0000313" key="3">
    <source>
        <dbReference type="Proteomes" id="UP000655410"/>
    </source>
</evidence>
<dbReference type="Proteomes" id="UP000655410">
    <property type="component" value="Unassembled WGS sequence"/>
</dbReference>
<sequence length="123" mass="12540">MLPRLTAVSRNFVEPAGGSELPAGAREHPVPTGATACSPAHAGLFLTERTALAAAAICANCAVATACLADAMTLDLAHKLGRDPYGITGLCAGVWFEPGHAPRRIVDERSQAECTAAATETAA</sequence>